<dbReference type="SUPFAM" id="SSF46689">
    <property type="entry name" value="Homeodomain-like"/>
    <property type="match status" value="1"/>
</dbReference>
<dbReference type="InterPro" id="IPR036271">
    <property type="entry name" value="Tet_transcr_reg_TetR-rel_C_sf"/>
</dbReference>
<dbReference type="Proteomes" id="UP000198967">
    <property type="component" value="Unassembled WGS sequence"/>
</dbReference>
<name>A0A1G7NKR7_PSEOR</name>
<evidence type="ECO:0000313" key="5">
    <source>
        <dbReference type="Proteomes" id="UP000198967"/>
    </source>
</evidence>
<dbReference type="Gene3D" id="1.10.357.10">
    <property type="entry name" value="Tetracycline Repressor, domain 2"/>
    <property type="match status" value="1"/>
</dbReference>
<dbReference type="InterPro" id="IPR001647">
    <property type="entry name" value="HTH_TetR"/>
</dbReference>
<dbReference type="GO" id="GO:0003700">
    <property type="term" value="F:DNA-binding transcription factor activity"/>
    <property type="evidence" value="ECO:0007669"/>
    <property type="project" value="TreeGrafter"/>
</dbReference>
<keyword evidence="5" id="KW-1185">Reference proteome</keyword>
<feature type="domain" description="HTH tetR-type" evidence="3">
    <location>
        <begin position="16"/>
        <end position="76"/>
    </location>
</feature>
<reference evidence="4 5" key="1">
    <citation type="submission" date="2016-10" db="EMBL/GenBank/DDBJ databases">
        <authorList>
            <person name="de Groot N.N."/>
        </authorList>
    </citation>
    <scope>NUCLEOTIDE SEQUENCE [LARGE SCALE GENOMIC DNA]</scope>
    <source>
        <strain evidence="4 5">CGMCC 4.3143</strain>
    </source>
</reference>
<evidence type="ECO:0000313" key="4">
    <source>
        <dbReference type="EMBL" id="SDF74541.1"/>
    </source>
</evidence>
<protein>
    <submittedName>
        <fullName evidence="4">Transcriptional regulator, TetR family</fullName>
    </submittedName>
</protein>
<dbReference type="Gene3D" id="1.10.10.60">
    <property type="entry name" value="Homeodomain-like"/>
    <property type="match status" value="1"/>
</dbReference>
<dbReference type="OrthoDB" id="1669699at2"/>
<dbReference type="Pfam" id="PF00440">
    <property type="entry name" value="TetR_N"/>
    <property type="match status" value="1"/>
</dbReference>
<dbReference type="SUPFAM" id="SSF48498">
    <property type="entry name" value="Tetracyclin repressor-like, C-terminal domain"/>
    <property type="match status" value="1"/>
</dbReference>
<evidence type="ECO:0000256" key="1">
    <source>
        <dbReference type="ARBA" id="ARBA00023125"/>
    </source>
</evidence>
<dbReference type="InterPro" id="IPR009057">
    <property type="entry name" value="Homeodomain-like_sf"/>
</dbReference>
<dbReference type="STRING" id="366584.SAMN05216377_106271"/>
<accession>A0A1G7NKR7</accession>
<dbReference type="InterPro" id="IPR050109">
    <property type="entry name" value="HTH-type_TetR-like_transc_reg"/>
</dbReference>
<dbReference type="RefSeq" id="WP_093082428.1">
    <property type="nucleotide sequence ID" value="NZ_FNBE01000006.1"/>
</dbReference>
<proteinExistence type="predicted"/>
<evidence type="ECO:0000259" key="3">
    <source>
        <dbReference type="PROSITE" id="PS50977"/>
    </source>
</evidence>
<dbReference type="GO" id="GO:0000976">
    <property type="term" value="F:transcription cis-regulatory region binding"/>
    <property type="evidence" value="ECO:0007669"/>
    <property type="project" value="TreeGrafter"/>
</dbReference>
<evidence type="ECO:0000256" key="2">
    <source>
        <dbReference type="PROSITE-ProRule" id="PRU00335"/>
    </source>
</evidence>
<gene>
    <name evidence="4" type="ORF">SAMN05216377_106271</name>
</gene>
<dbReference type="PRINTS" id="PR00455">
    <property type="entry name" value="HTHTETR"/>
</dbReference>
<dbReference type="EMBL" id="FNBE01000006">
    <property type="protein sequence ID" value="SDF74541.1"/>
    <property type="molecule type" value="Genomic_DNA"/>
</dbReference>
<dbReference type="PANTHER" id="PTHR30055">
    <property type="entry name" value="HTH-TYPE TRANSCRIPTIONAL REGULATOR RUTR"/>
    <property type="match status" value="1"/>
</dbReference>
<dbReference type="PROSITE" id="PS50977">
    <property type="entry name" value="HTH_TETR_2"/>
    <property type="match status" value="1"/>
</dbReference>
<keyword evidence="1 2" id="KW-0238">DNA-binding</keyword>
<sequence length="206" mass="22976">MSTAVSPEGNGPIPRGGGREAIATAAREVFQERGYHGASIRDIAKRAGLSLSALYYWHPSKQDLLAVLIEDNTLDYFRRCEEALARVGDDPAARLVALVGATVEYRVERQTESNISNREWRNLEPEHTTRLRELRVKATTIWSDIIDAGVEQGVFRCEHPVDARRAAQAACNAIAEWYRPGGTVTTAELVDHYSRIVLRIVDHRPA</sequence>
<dbReference type="InterPro" id="IPR041490">
    <property type="entry name" value="KstR2_TetR_C"/>
</dbReference>
<dbReference type="PANTHER" id="PTHR30055:SF237">
    <property type="entry name" value="TRANSCRIPTIONAL REPRESSOR MCE3R"/>
    <property type="match status" value="1"/>
</dbReference>
<feature type="DNA-binding region" description="H-T-H motif" evidence="2">
    <location>
        <begin position="39"/>
        <end position="58"/>
    </location>
</feature>
<dbReference type="AlphaFoldDB" id="A0A1G7NKR7"/>
<dbReference type="Pfam" id="PF17932">
    <property type="entry name" value="TetR_C_24"/>
    <property type="match status" value="1"/>
</dbReference>
<organism evidence="4 5">
    <name type="scientific">Pseudonocardia oroxyli</name>
    <dbReference type="NCBI Taxonomy" id="366584"/>
    <lineage>
        <taxon>Bacteria</taxon>
        <taxon>Bacillati</taxon>
        <taxon>Actinomycetota</taxon>
        <taxon>Actinomycetes</taxon>
        <taxon>Pseudonocardiales</taxon>
        <taxon>Pseudonocardiaceae</taxon>
        <taxon>Pseudonocardia</taxon>
    </lineage>
</organism>